<comment type="caution">
    <text evidence="1">The sequence shown here is derived from an EMBL/GenBank/DDBJ whole genome shotgun (WGS) entry which is preliminary data.</text>
</comment>
<protein>
    <submittedName>
        <fullName evidence="1">DUF2336 domain-containing protein</fullName>
    </submittedName>
</protein>
<keyword evidence="2" id="KW-1185">Reference proteome</keyword>
<gene>
    <name evidence="1" type="ORF">JQ615_07650</name>
</gene>
<feature type="non-terminal residue" evidence="1">
    <location>
        <position position="238"/>
    </location>
</feature>
<dbReference type="Proteomes" id="UP001315278">
    <property type="component" value="Unassembled WGS sequence"/>
</dbReference>
<dbReference type="RefSeq" id="WP_212492198.1">
    <property type="nucleotide sequence ID" value="NZ_JAFCJH010000005.1"/>
</dbReference>
<organism evidence="1 2">
    <name type="scientific">Bradyrhizobium jicamae</name>
    <dbReference type="NCBI Taxonomy" id="280332"/>
    <lineage>
        <taxon>Bacteria</taxon>
        <taxon>Pseudomonadati</taxon>
        <taxon>Pseudomonadota</taxon>
        <taxon>Alphaproteobacteria</taxon>
        <taxon>Hyphomicrobiales</taxon>
        <taxon>Nitrobacteraceae</taxon>
        <taxon>Bradyrhizobium</taxon>
    </lineage>
</organism>
<name>A0ABS5FEN1_9BRAD</name>
<evidence type="ECO:0000313" key="1">
    <source>
        <dbReference type="EMBL" id="MBR0795257.1"/>
    </source>
</evidence>
<sequence>MTEPMLFLKELSDALTQGSAESREKALLYATDMLLAGRYTEDEIWIFGEVIGRLADAIEVRAREQLAKRLLPSAQAPINVVKKLALDDSIEVAGPILQYSKRLDTKTLISSIRTKSQPHLLAISKRDSIPSEITDELVTHGHREVVTSVAANSGACFSDFGFLHMVRRSANDSILAEHLGARKDIPRHIFQQLIAKASAEVKAKLEQERPDLLGRVEMWRGGGRLNISVCRPFRLAVP</sequence>
<accession>A0ABS5FEN1</accession>
<dbReference type="InterPro" id="IPR019285">
    <property type="entry name" value="DUF2336"/>
</dbReference>
<dbReference type="Pfam" id="PF10098">
    <property type="entry name" value="DUF2336"/>
    <property type="match status" value="1"/>
</dbReference>
<proteinExistence type="predicted"/>
<reference evidence="2" key="1">
    <citation type="journal article" date="2021" name="ISME J.">
        <title>Evolutionary origin and ecological implication of a unique nif island in free-living Bradyrhizobium lineages.</title>
        <authorList>
            <person name="Tao J."/>
        </authorList>
    </citation>
    <scope>NUCLEOTIDE SEQUENCE [LARGE SCALE GENOMIC DNA]</scope>
    <source>
        <strain evidence="2">SZCCT0434</strain>
    </source>
</reference>
<dbReference type="EMBL" id="JAFCJH010000005">
    <property type="protein sequence ID" value="MBR0795257.1"/>
    <property type="molecule type" value="Genomic_DNA"/>
</dbReference>
<evidence type="ECO:0000313" key="2">
    <source>
        <dbReference type="Proteomes" id="UP001315278"/>
    </source>
</evidence>